<keyword evidence="3" id="KW-1185">Reference proteome</keyword>
<dbReference type="AlphaFoldDB" id="A0AAD9IKK6"/>
<sequence length="234" mass="25137">MAESGTTKEVIVKSEATQHTSIEPSVRPPPRPDSGFPVRLPKDRDEWRELAIKAAPWVAGAVIVALSAGIIKAEHDKHERGAHPLLFWGRKKREQAGAAADEAKAAASRGWFGLRRQASHAGDKADGLWRDAKGAAKDKAAQAEKQASAAGSYIADKAGDLADASKHAAHHAGQSALKAGNKVAAAANSAEESTGKLLREAGKALEDDGRKAKQYHQAQEIKHSIKSKPWWRFW</sequence>
<evidence type="ECO:0000256" key="1">
    <source>
        <dbReference type="SAM" id="MobiDB-lite"/>
    </source>
</evidence>
<evidence type="ECO:0000313" key="3">
    <source>
        <dbReference type="Proteomes" id="UP001255856"/>
    </source>
</evidence>
<proteinExistence type="predicted"/>
<organism evidence="2 3">
    <name type="scientific">Prototheca wickerhamii</name>
    <dbReference type="NCBI Taxonomy" id="3111"/>
    <lineage>
        <taxon>Eukaryota</taxon>
        <taxon>Viridiplantae</taxon>
        <taxon>Chlorophyta</taxon>
        <taxon>core chlorophytes</taxon>
        <taxon>Trebouxiophyceae</taxon>
        <taxon>Chlorellales</taxon>
        <taxon>Chlorellaceae</taxon>
        <taxon>Prototheca</taxon>
    </lineage>
</organism>
<dbReference type="Proteomes" id="UP001255856">
    <property type="component" value="Unassembled WGS sequence"/>
</dbReference>
<dbReference type="EMBL" id="JASFZW010000001">
    <property type="protein sequence ID" value="KAK2080211.1"/>
    <property type="molecule type" value="Genomic_DNA"/>
</dbReference>
<evidence type="ECO:0000313" key="2">
    <source>
        <dbReference type="EMBL" id="KAK2080211.1"/>
    </source>
</evidence>
<feature type="region of interest" description="Disordered" evidence="1">
    <location>
        <begin position="1"/>
        <end position="40"/>
    </location>
</feature>
<comment type="caution">
    <text evidence="2">The sequence shown here is derived from an EMBL/GenBank/DDBJ whole genome shotgun (WGS) entry which is preliminary data.</text>
</comment>
<gene>
    <name evidence="2" type="ORF">QBZ16_000064</name>
</gene>
<name>A0AAD9IKK6_PROWI</name>
<accession>A0AAD9IKK6</accession>
<reference evidence="2" key="1">
    <citation type="submission" date="2021-01" db="EMBL/GenBank/DDBJ databases">
        <authorList>
            <person name="Eckstrom K.M.E."/>
        </authorList>
    </citation>
    <scope>NUCLEOTIDE SEQUENCE</scope>
    <source>
        <strain evidence="2">UVCC 0001</strain>
    </source>
</reference>
<protein>
    <submittedName>
        <fullName evidence="2">Uncharacterized protein</fullName>
    </submittedName>
</protein>